<keyword evidence="2" id="KW-0808">Transferase</keyword>
<sequence length="256" mass="28281">MESKNSHSQTVDKQFGSQAQDYLTSIVHSQGADLQRLGQLLQSHPDARVIDLGCGAGHASFVAAKAVKEVVAYDLSAQMLEVVSQAAKDKGLANISVERGVAESLPFADGSADIIISRYSAHHWHDVGQALREVRRVLKPGGIMIMMDLASTGQPVKDIFLQTIEKLRDTSHVHNYAPGEWLTLFSEAGLLVQELTSGRSQLEFKSWVERMRTPEHFVVAIRELQKAMSDEVIQHFEIQEDGTFTVDLAFIIAKKS</sequence>
<dbReference type="SUPFAM" id="SSF53335">
    <property type="entry name" value="S-adenosyl-L-methionine-dependent methyltransferases"/>
    <property type="match status" value="1"/>
</dbReference>
<dbReference type="PANTHER" id="PTHR43591">
    <property type="entry name" value="METHYLTRANSFERASE"/>
    <property type="match status" value="1"/>
</dbReference>
<dbReference type="eggNOG" id="COG2226">
    <property type="taxonomic scope" value="Bacteria"/>
</dbReference>
<dbReference type="Pfam" id="PF08241">
    <property type="entry name" value="Methyltransf_11"/>
    <property type="match status" value="1"/>
</dbReference>
<keyword evidence="3" id="KW-1185">Reference proteome</keyword>
<dbReference type="GO" id="GO:0032259">
    <property type="term" value="P:methylation"/>
    <property type="evidence" value="ECO:0007669"/>
    <property type="project" value="UniProtKB-KW"/>
</dbReference>
<dbReference type="GeneID" id="78382631"/>
<evidence type="ECO:0000259" key="1">
    <source>
        <dbReference type="Pfam" id="PF08241"/>
    </source>
</evidence>
<dbReference type="Proteomes" id="UP000028640">
    <property type="component" value="Unassembled WGS sequence"/>
</dbReference>
<organism evidence="2 3">
    <name type="scientific">Ewingella americana (strain ATCC 33852 / DSM 4580 / CCUG 14506 / JCM 5911 / LMG 7869 / NCTC 12157 / CDC 1468-78)</name>
    <dbReference type="NCBI Taxonomy" id="910964"/>
    <lineage>
        <taxon>Bacteria</taxon>
        <taxon>Pseudomonadati</taxon>
        <taxon>Pseudomonadota</taxon>
        <taxon>Gammaproteobacteria</taxon>
        <taxon>Enterobacterales</taxon>
        <taxon>Yersiniaceae</taxon>
        <taxon>Ewingella</taxon>
    </lineage>
</organism>
<dbReference type="Gene3D" id="3.40.50.150">
    <property type="entry name" value="Vaccinia Virus protein VP39"/>
    <property type="match status" value="1"/>
</dbReference>
<dbReference type="EC" id="2.1.1.-" evidence="2"/>
<dbReference type="InterPro" id="IPR029063">
    <property type="entry name" value="SAM-dependent_MTases_sf"/>
</dbReference>
<evidence type="ECO:0000313" key="3">
    <source>
        <dbReference type="Proteomes" id="UP000028640"/>
    </source>
</evidence>
<keyword evidence="2" id="KW-0489">Methyltransferase</keyword>
<dbReference type="STRING" id="910964.GEAM_2797"/>
<feature type="domain" description="Methyltransferase type 11" evidence="1">
    <location>
        <begin position="51"/>
        <end position="146"/>
    </location>
</feature>
<dbReference type="RefSeq" id="WP_034792497.1">
    <property type="nucleotide sequence ID" value="NZ_JMPJ01000064.1"/>
</dbReference>
<dbReference type="EMBL" id="JMPJ01000064">
    <property type="protein sequence ID" value="KFC79645.1"/>
    <property type="molecule type" value="Genomic_DNA"/>
</dbReference>
<dbReference type="GO" id="GO:0008757">
    <property type="term" value="F:S-adenosylmethionine-dependent methyltransferase activity"/>
    <property type="evidence" value="ECO:0007669"/>
    <property type="project" value="InterPro"/>
</dbReference>
<proteinExistence type="predicted"/>
<comment type="caution">
    <text evidence="2">The sequence shown here is derived from an EMBL/GenBank/DDBJ whole genome shotgun (WGS) entry which is preliminary data.</text>
</comment>
<dbReference type="OrthoDB" id="529208at2"/>
<dbReference type="InterPro" id="IPR013216">
    <property type="entry name" value="Methyltransf_11"/>
</dbReference>
<protein>
    <submittedName>
        <fullName evidence="2">SAM-dependent methyltransferase</fullName>
        <ecNumber evidence="2">2.1.1.-</ecNumber>
    </submittedName>
</protein>
<evidence type="ECO:0000313" key="2">
    <source>
        <dbReference type="EMBL" id="KFC79645.1"/>
    </source>
</evidence>
<dbReference type="PANTHER" id="PTHR43591:SF24">
    <property type="entry name" value="2-METHOXY-6-POLYPRENYL-1,4-BENZOQUINOL METHYLASE, MITOCHONDRIAL"/>
    <property type="match status" value="1"/>
</dbReference>
<name>A0A085G7F0_EWIA3</name>
<accession>A0A085G7F0</accession>
<dbReference type="AlphaFoldDB" id="A0A085G7F0"/>
<reference evidence="2 3" key="1">
    <citation type="submission" date="2014-05" db="EMBL/GenBank/DDBJ databases">
        <title>ATOL: Assembling a taxonomically balanced genome-scale reconstruction of the evolutionary history of the Enterobacteriaceae.</title>
        <authorList>
            <person name="Plunkett G.III."/>
            <person name="Neeno-Eckwall E.C."/>
            <person name="Glasner J.D."/>
            <person name="Perna N.T."/>
        </authorList>
    </citation>
    <scope>NUCLEOTIDE SEQUENCE [LARGE SCALE GENOMIC DNA]</scope>
    <source>
        <strain evidence="2 3">ATCC 33852</strain>
    </source>
</reference>
<gene>
    <name evidence="2" type="ORF">GEAM_2797</name>
</gene>
<dbReference type="CDD" id="cd02440">
    <property type="entry name" value="AdoMet_MTases"/>
    <property type="match status" value="1"/>
</dbReference>